<dbReference type="PIRSF" id="PIRSF018005">
    <property type="entry name" value="UCP018005"/>
    <property type="match status" value="1"/>
</dbReference>
<feature type="domain" description="Histidine-specific methyltransferase SAM-dependent" evidence="3">
    <location>
        <begin position="47"/>
        <end position="349"/>
    </location>
</feature>
<protein>
    <submittedName>
        <fullName evidence="4">L-histidine N(Alpha)-methyltransferase</fullName>
    </submittedName>
</protein>
<dbReference type="Gene3D" id="3.40.50.150">
    <property type="entry name" value="Vaccinia Virus protein VP39"/>
    <property type="match status" value="1"/>
</dbReference>
<dbReference type="SUPFAM" id="SSF53335">
    <property type="entry name" value="S-adenosyl-L-methionine-dependent methyltransferases"/>
    <property type="match status" value="1"/>
</dbReference>
<comment type="caution">
    <text evidence="4">The sequence shown here is derived from an EMBL/GenBank/DDBJ whole genome shotgun (WGS) entry which is preliminary data.</text>
</comment>
<dbReference type="InterPro" id="IPR029063">
    <property type="entry name" value="SAM-dependent_MTases_sf"/>
</dbReference>
<evidence type="ECO:0000313" key="4">
    <source>
        <dbReference type="EMBL" id="PSB22192.1"/>
    </source>
</evidence>
<organism evidence="4 5">
    <name type="scientific">Phormidesmis priestleyi ULC007</name>
    <dbReference type="NCBI Taxonomy" id="1920490"/>
    <lineage>
        <taxon>Bacteria</taxon>
        <taxon>Bacillati</taxon>
        <taxon>Cyanobacteriota</taxon>
        <taxon>Cyanophyceae</taxon>
        <taxon>Leptolyngbyales</taxon>
        <taxon>Leptolyngbyaceae</taxon>
        <taxon>Phormidesmis</taxon>
    </lineage>
</organism>
<dbReference type="InterPro" id="IPR035094">
    <property type="entry name" value="EgtD"/>
</dbReference>
<dbReference type="Proteomes" id="UP000238634">
    <property type="component" value="Unassembled WGS sequence"/>
</dbReference>
<dbReference type="GO" id="GO:0008168">
    <property type="term" value="F:methyltransferase activity"/>
    <property type="evidence" value="ECO:0007669"/>
    <property type="project" value="UniProtKB-KW"/>
</dbReference>
<dbReference type="EMBL" id="PVWG01000001">
    <property type="protein sequence ID" value="PSB22192.1"/>
    <property type="molecule type" value="Genomic_DNA"/>
</dbReference>
<reference evidence="4 5" key="2">
    <citation type="submission" date="2018-03" db="EMBL/GenBank/DDBJ databases">
        <title>The ancient ancestry and fast evolution of plastids.</title>
        <authorList>
            <person name="Moore K.R."/>
            <person name="Magnabosco C."/>
            <person name="Momper L."/>
            <person name="Gold D.A."/>
            <person name="Bosak T."/>
            <person name="Fournier G.P."/>
        </authorList>
    </citation>
    <scope>NUCLEOTIDE SEQUENCE [LARGE SCALE GENOMIC DNA]</scope>
    <source>
        <strain evidence="4 5">ULC007</strain>
    </source>
</reference>
<evidence type="ECO:0000256" key="1">
    <source>
        <dbReference type="ARBA" id="ARBA00022603"/>
    </source>
</evidence>
<gene>
    <name evidence="4" type="primary">egtD</name>
    <name evidence="4" type="ORF">C7B65_01960</name>
</gene>
<dbReference type="InterPro" id="IPR017804">
    <property type="entry name" value="MeTrfase_EgtD-like"/>
</dbReference>
<dbReference type="InterPro" id="IPR051128">
    <property type="entry name" value="EgtD_Methyltrsf_superfamily"/>
</dbReference>
<dbReference type="GO" id="GO:0032259">
    <property type="term" value="P:methylation"/>
    <property type="evidence" value="ECO:0007669"/>
    <property type="project" value="UniProtKB-KW"/>
</dbReference>
<keyword evidence="1 4" id="KW-0489">Methyltransferase</keyword>
<dbReference type="PANTHER" id="PTHR43397:SF1">
    <property type="entry name" value="ERGOTHIONEINE BIOSYNTHESIS PROTEIN 1"/>
    <property type="match status" value="1"/>
</dbReference>
<dbReference type="InterPro" id="IPR019257">
    <property type="entry name" value="MeTrfase_dom"/>
</dbReference>
<sequence length="352" mass="39650">MSTFQSAGRKVFARQPQQPAYSLEERLQIEHLVNTARPSDEELHPGSDVIQGLSQQPKTLPPRYFYDDRGSQLFEQICDLPEYYLTRTETEILQSCASEIAEITGTCELVELGSGSSTKTRLLLDAYQTAGHSLCYCPIDISAGILESSAQSLLLDYPALQVHGLVGTYELALQRLAPSHLPTRMICFIGSTLGNLNPQECDRFLEQIKNALQPGEYFLLGIDLQKSKAQLEAAYNDRQGITAAFNLNMLRHLNHRFEGTFDLTQFEHLAFYNESQHQIEMHLRSVQSQVAQLKSLGLTVEFALGESILSEISRKFSLTKIQQDLESKGLKSRQVWTDAKQWFGLILCQLQS</sequence>
<evidence type="ECO:0000256" key="2">
    <source>
        <dbReference type="ARBA" id="ARBA00022679"/>
    </source>
</evidence>
<reference evidence="4 5" key="1">
    <citation type="submission" date="2018-02" db="EMBL/GenBank/DDBJ databases">
        <authorList>
            <person name="Cohen D.B."/>
            <person name="Kent A.D."/>
        </authorList>
    </citation>
    <scope>NUCLEOTIDE SEQUENCE [LARGE SCALE GENOMIC DNA]</scope>
    <source>
        <strain evidence="4 5">ULC007</strain>
    </source>
</reference>
<evidence type="ECO:0000313" key="5">
    <source>
        <dbReference type="Proteomes" id="UP000238634"/>
    </source>
</evidence>
<keyword evidence="5" id="KW-1185">Reference proteome</keyword>
<accession>A0A2T1DP00</accession>
<dbReference type="OrthoDB" id="5289726at2"/>
<dbReference type="AlphaFoldDB" id="A0A2T1DP00"/>
<proteinExistence type="predicted"/>
<dbReference type="RefSeq" id="WP_073069211.1">
    <property type="nucleotide sequence ID" value="NZ_MPPI01000001.1"/>
</dbReference>
<dbReference type="NCBIfam" id="TIGR03438">
    <property type="entry name" value="egtD_ergothio"/>
    <property type="match status" value="1"/>
</dbReference>
<evidence type="ECO:0000259" key="3">
    <source>
        <dbReference type="Pfam" id="PF10017"/>
    </source>
</evidence>
<dbReference type="STRING" id="1920490.GCA_001895925_00939"/>
<dbReference type="PANTHER" id="PTHR43397">
    <property type="entry name" value="ERGOTHIONEINE BIOSYNTHESIS PROTEIN 1"/>
    <property type="match status" value="1"/>
</dbReference>
<name>A0A2T1DP00_9CYAN</name>
<keyword evidence="2 4" id="KW-0808">Transferase</keyword>
<dbReference type="Pfam" id="PF10017">
    <property type="entry name" value="Methyltransf_33"/>
    <property type="match status" value="1"/>
</dbReference>